<keyword evidence="7" id="KW-1185">Reference proteome</keyword>
<proteinExistence type="inferred from homology"/>
<dbReference type="AlphaFoldDB" id="A0A937AFV7"/>
<evidence type="ECO:0000256" key="3">
    <source>
        <dbReference type="ARBA" id="ARBA00022723"/>
    </source>
</evidence>
<comment type="caution">
    <text evidence="6">The sequence shown here is derived from an EMBL/GenBank/DDBJ whole genome shotgun (WGS) entry which is preliminary data.</text>
</comment>
<comment type="cofactor">
    <cofactor evidence="1">
        <name>Fe(2+)</name>
        <dbReference type="ChEBI" id="CHEBI:29033"/>
    </cofactor>
</comment>
<comment type="similarity">
    <text evidence="2">Belongs to the carotenoid oxygenase family.</text>
</comment>
<keyword evidence="4" id="KW-0560">Oxidoreductase</keyword>
<gene>
    <name evidence="6" type="ORF">JKP34_09440</name>
</gene>
<dbReference type="GO" id="GO:0016121">
    <property type="term" value="P:carotene catabolic process"/>
    <property type="evidence" value="ECO:0007669"/>
    <property type="project" value="TreeGrafter"/>
</dbReference>
<dbReference type="Pfam" id="PF03055">
    <property type="entry name" value="RPE65"/>
    <property type="match status" value="2"/>
</dbReference>
<keyword evidence="5" id="KW-0408">Iron</keyword>
<evidence type="ECO:0000256" key="1">
    <source>
        <dbReference type="ARBA" id="ARBA00001954"/>
    </source>
</evidence>
<evidence type="ECO:0000256" key="4">
    <source>
        <dbReference type="ARBA" id="ARBA00023002"/>
    </source>
</evidence>
<sequence>MSHPHLLTQTRKALDVELKVKEGEIPQDLSGFVFINSGAGTVNSGGLPYPKTLPNGESNKEFGSPVINGDGYMYRFDLTDAGKVKLKTSILKTPCYYADRASSPELSGADNPWADIAFKNKGIARMSNKLGTRNQLNTAITPFRRPGDKQSRLLATFDAGRPFEFDPDSLKLITPIGENKFWRAGTPPFLTNPFPMVLTSAHPVYDPETQEVFSVNFTKTTKALLSATEIFHLIFDEEADIERRLEERIEEWKELESKEQVVQEVNDFFYTHKAAPKKNGFWAWLKRIYWNLIGSKFSNENAVYLVKWKGEKTPETFKIVNEDGSAIEIEHNMHQIGFSKDYVLLADTNFKFTLDVMQNNPFPNNQKIDEFLRDLLDGEQNDYSSLYIIHRKDLVDPKKEVKAHKVVLPVETVHFSANYDNPDGVLTVHTAHNCSACPAEWIRYYDTRKCDDQPIDLQKVGLIAVGEMDISKIGKVIIDVPNRDVWENKSKFLHLTGDLDHPTDPGPHTWAIGLYTYRDMLSPDKNVGEIKHIFWQAYGLQDDMLTNFMYNLYKDPKRNRTYQAEQILEFTSKGAPFILQTVDTDSMNVTDHYSFPKDTYMWSLQFVPSRNENSDIPESLNGYVLTTVIGKDNSDNHTDSYFSEIWLFDANNLKKGPVVKLEHEELQFAFTIHSVWVAEAQEVDEPPYKLDIRKDYNEQIKHIRRRRIRRKVQSLMNQHVYPHFR</sequence>
<dbReference type="Proteomes" id="UP000642920">
    <property type="component" value="Unassembled WGS sequence"/>
</dbReference>
<evidence type="ECO:0000313" key="7">
    <source>
        <dbReference type="Proteomes" id="UP000642920"/>
    </source>
</evidence>
<dbReference type="EMBL" id="JAERQG010000002">
    <property type="protein sequence ID" value="MBL0765473.1"/>
    <property type="molecule type" value="Genomic_DNA"/>
</dbReference>
<keyword evidence="3" id="KW-0479">Metal-binding</keyword>
<accession>A0A937AFV7</accession>
<evidence type="ECO:0000256" key="5">
    <source>
        <dbReference type="ARBA" id="ARBA00023004"/>
    </source>
</evidence>
<evidence type="ECO:0000256" key="2">
    <source>
        <dbReference type="ARBA" id="ARBA00006787"/>
    </source>
</evidence>
<evidence type="ECO:0000313" key="6">
    <source>
        <dbReference type="EMBL" id="MBL0765473.1"/>
    </source>
</evidence>
<dbReference type="RefSeq" id="WP_201920164.1">
    <property type="nucleotide sequence ID" value="NZ_JAERQG010000002.1"/>
</dbReference>
<organism evidence="6 7">
    <name type="scientific">Marivirga atlantica</name>
    <dbReference type="NCBI Taxonomy" id="1548457"/>
    <lineage>
        <taxon>Bacteria</taxon>
        <taxon>Pseudomonadati</taxon>
        <taxon>Bacteroidota</taxon>
        <taxon>Cytophagia</taxon>
        <taxon>Cytophagales</taxon>
        <taxon>Marivirgaceae</taxon>
        <taxon>Marivirga</taxon>
    </lineage>
</organism>
<dbReference type="GO" id="GO:0046872">
    <property type="term" value="F:metal ion binding"/>
    <property type="evidence" value="ECO:0007669"/>
    <property type="project" value="UniProtKB-KW"/>
</dbReference>
<dbReference type="InterPro" id="IPR004294">
    <property type="entry name" value="Carotenoid_Oase"/>
</dbReference>
<reference evidence="6" key="1">
    <citation type="submission" date="2021-01" db="EMBL/GenBank/DDBJ databases">
        <title>Marivirga sp. nov., isolated from intertidal surface sediments.</title>
        <authorList>
            <person name="Zhang M."/>
        </authorList>
    </citation>
    <scope>NUCLEOTIDE SEQUENCE</scope>
    <source>
        <strain evidence="6">SM1354</strain>
    </source>
</reference>
<dbReference type="GO" id="GO:0010436">
    <property type="term" value="F:carotenoid dioxygenase activity"/>
    <property type="evidence" value="ECO:0007669"/>
    <property type="project" value="TreeGrafter"/>
</dbReference>
<dbReference type="PANTHER" id="PTHR10543">
    <property type="entry name" value="BETA-CAROTENE DIOXYGENASE"/>
    <property type="match status" value="1"/>
</dbReference>
<dbReference type="PANTHER" id="PTHR10543:SF89">
    <property type="entry name" value="CAROTENOID 9,10(9',10')-CLEAVAGE DIOXYGENASE 1"/>
    <property type="match status" value="1"/>
</dbReference>
<protein>
    <submittedName>
        <fullName evidence="6">Carotenoid oxygenase family protein</fullName>
    </submittedName>
</protein>
<name>A0A937AFV7_9BACT</name>